<dbReference type="SUPFAM" id="SSF51905">
    <property type="entry name" value="FAD/NAD(P)-binding domain"/>
    <property type="match status" value="1"/>
</dbReference>
<proteinExistence type="predicted"/>
<evidence type="ECO:0000313" key="1">
    <source>
        <dbReference type="EMBL" id="KKY19383.1"/>
    </source>
</evidence>
<name>A0A0G2G6N5_PHACM</name>
<keyword evidence="2" id="KW-1185">Reference proteome</keyword>
<dbReference type="InterPro" id="IPR036188">
    <property type="entry name" value="FAD/NAD-bd_sf"/>
</dbReference>
<evidence type="ECO:0000313" key="2">
    <source>
        <dbReference type="Proteomes" id="UP000053317"/>
    </source>
</evidence>
<dbReference type="InterPro" id="IPR053275">
    <property type="entry name" value="Agnestin_monoxygenase"/>
</dbReference>
<reference evidence="1 2" key="1">
    <citation type="submission" date="2015-05" db="EMBL/GenBank/DDBJ databases">
        <title>Distinctive expansion of gene families associated with plant cell wall degradation and secondary metabolism in the genomes of grapevine trunk pathogens.</title>
        <authorList>
            <person name="Lawrence D.P."/>
            <person name="Travadon R."/>
            <person name="Rolshausen P.E."/>
            <person name="Baumgartner K."/>
        </authorList>
    </citation>
    <scope>NUCLEOTIDE SEQUENCE [LARGE SCALE GENOMIC DNA]</scope>
    <source>
        <strain evidence="1">UCRPC4</strain>
    </source>
</reference>
<evidence type="ECO:0008006" key="3">
    <source>
        <dbReference type="Google" id="ProtNLM"/>
    </source>
</evidence>
<reference evidence="1 2" key="2">
    <citation type="submission" date="2015-05" db="EMBL/GenBank/DDBJ databases">
        <authorList>
            <person name="Morales-Cruz A."/>
            <person name="Amrine K.C."/>
            <person name="Cantu D."/>
        </authorList>
    </citation>
    <scope>NUCLEOTIDE SEQUENCE [LARGE SCALE GENOMIC DNA]</scope>
    <source>
        <strain evidence="1">UCRPC4</strain>
    </source>
</reference>
<sequence length="305" mass="33504">MAYAAVVAGAGPAGLAVVGNLLEKNPNGKILWVDPDFKGGRFSKQWREVPSNTKVKLFRDFAMALQPFRDVVDKTPCPNALTALENLDQDRGCPISLAADMCLMLTHGLSNNSQVVTQLGQVTGASLNSMLASTSYPDLKVRWFPRNGLRYAKFEDGWILRDNTGLKGAAAEFARAHLEDDVLPHSEAGKFISKHDCSGGYEKEIMTYEENLPGCTHIVSATGFTPDAVPLLSQDGRNLHNADLVYDNLNGGFMNKKGEQIKGLFGAGIAFPERVTDPLGNQELNVGMWKFMKYLKRVVPEWIEK</sequence>
<gene>
    <name evidence="1" type="ORF">UCRPC4_g04543</name>
</gene>
<organism evidence="1 2">
    <name type="scientific">Phaeomoniella chlamydospora</name>
    <name type="common">Phaeoacremonium chlamydosporum</name>
    <dbReference type="NCBI Taxonomy" id="158046"/>
    <lineage>
        <taxon>Eukaryota</taxon>
        <taxon>Fungi</taxon>
        <taxon>Dikarya</taxon>
        <taxon>Ascomycota</taxon>
        <taxon>Pezizomycotina</taxon>
        <taxon>Eurotiomycetes</taxon>
        <taxon>Chaetothyriomycetidae</taxon>
        <taxon>Phaeomoniellales</taxon>
        <taxon>Phaeomoniellaceae</taxon>
        <taxon>Phaeomoniella</taxon>
    </lineage>
</organism>
<dbReference type="PANTHER" id="PTHR38688:SF1">
    <property type="entry name" value="FAD_NAD(P)-BINDING DOMAIN-CONTAINING PROTEIN"/>
    <property type="match status" value="1"/>
</dbReference>
<dbReference type="Proteomes" id="UP000053317">
    <property type="component" value="Unassembled WGS sequence"/>
</dbReference>
<comment type="caution">
    <text evidence="1">The sequence shown here is derived from an EMBL/GenBank/DDBJ whole genome shotgun (WGS) entry which is preliminary data.</text>
</comment>
<dbReference type="PANTHER" id="PTHR38688">
    <property type="entry name" value="PYR_REDOX_2 DOMAIN-CONTAINING PROTEIN"/>
    <property type="match status" value="1"/>
</dbReference>
<dbReference type="EMBL" id="LCWF01000108">
    <property type="protein sequence ID" value="KKY19383.1"/>
    <property type="molecule type" value="Genomic_DNA"/>
</dbReference>
<dbReference type="AlphaFoldDB" id="A0A0G2G6N5"/>
<accession>A0A0G2G6N5</accession>
<dbReference type="OrthoDB" id="432536at2759"/>
<protein>
    <recommendedName>
        <fullName evidence="3">FAD/NAD(P)-binding domain-containing protein</fullName>
    </recommendedName>
</protein>